<gene>
    <name evidence="2" type="ORF">BZM27_09275</name>
</gene>
<dbReference type="EMBL" id="MWML01000024">
    <property type="protein sequence ID" value="TCG08831.1"/>
    <property type="molecule type" value="Genomic_DNA"/>
</dbReference>
<protein>
    <submittedName>
        <fullName evidence="2">Uncharacterized protein</fullName>
    </submittedName>
</protein>
<dbReference type="SUPFAM" id="SSF52540">
    <property type="entry name" value="P-loop containing nucleoside triphosphate hydrolases"/>
    <property type="match status" value="1"/>
</dbReference>
<name>A0A4R0XQE5_9BURK</name>
<dbReference type="AlphaFoldDB" id="A0A4R0XQE5"/>
<sequence>MQGELHEPVTAGAAPLSFESRNSNPSELQRSAGADARSVIARARESAKSVGHTLKAIVATAPKLPVFEDPWKQLTTVNIGSAPLHKHLEKLLPYARRDITQEGVCEDAAALAWSICLRHSNTVPVKTSVDAIMSGIRWTCAPLHPDTLAAMQSAMEKLVSSRKREALGHVSISPEVLARHDHVVLEKLPELSEEDYTGGVVLWAPMASGKTRHVIKPFAEWSRDAGEGRFVAVFPRQSLTREGTKVLSEDMPKGCGVAHYESVDKENAFDVDLLGTCTPSITKESHAQIIDECKHLVLDEFTQHLGFIPADMCRTKDGNNLDVYFKLKSMIGNAKCFMVADADMNDRAIEFLEKSRLAGERLKIYEVKKAPTTCEFDSGTVIVIT</sequence>
<keyword evidence="3" id="KW-1185">Reference proteome</keyword>
<proteinExistence type="predicted"/>
<feature type="region of interest" description="Disordered" evidence="1">
    <location>
        <begin position="1"/>
        <end position="35"/>
    </location>
</feature>
<reference evidence="2 3" key="1">
    <citation type="submission" date="2017-02" db="EMBL/GenBank/DDBJ databases">
        <title>Paraburkholderia sophoroidis sp. nov. and Paraburkholderia steynii sp. nov. rhizobial symbionts of the fynbos legume Hypocalyptus sophoroides.</title>
        <authorList>
            <person name="Steenkamp E.T."/>
            <person name="Beukes C.W."/>
            <person name="Van Zyl E."/>
            <person name="Avontuur J."/>
            <person name="Chan W.Y."/>
            <person name="Hassen A."/>
            <person name="Palmer M."/>
            <person name="Mthombeni L."/>
            <person name="Phalane F."/>
            <person name="Sereme K."/>
            <person name="Venter S.N."/>
        </authorList>
    </citation>
    <scope>NUCLEOTIDE SEQUENCE [LARGE SCALE GENOMIC DNA]</scope>
    <source>
        <strain evidence="2 3">HC1.1ba</strain>
    </source>
</reference>
<evidence type="ECO:0000256" key="1">
    <source>
        <dbReference type="SAM" id="MobiDB-lite"/>
    </source>
</evidence>
<feature type="compositionally biased region" description="Polar residues" evidence="1">
    <location>
        <begin position="19"/>
        <end position="29"/>
    </location>
</feature>
<dbReference type="InterPro" id="IPR027417">
    <property type="entry name" value="P-loop_NTPase"/>
</dbReference>
<evidence type="ECO:0000313" key="2">
    <source>
        <dbReference type="EMBL" id="TCG08831.1"/>
    </source>
</evidence>
<dbReference type="Proteomes" id="UP000294200">
    <property type="component" value="Unassembled WGS sequence"/>
</dbReference>
<dbReference type="Gene3D" id="3.40.50.300">
    <property type="entry name" value="P-loop containing nucleotide triphosphate hydrolases"/>
    <property type="match status" value="1"/>
</dbReference>
<organism evidence="2 3">
    <name type="scientific">Paraburkholderia steynii</name>
    <dbReference type="NCBI Taxonomy" id="1245441"/>
    <lineage>
        <taxon>Bacteria</taxon>
        <taxon>Pseudomonadati</taxon>
        <taxon>Pseudomonadota</taxon>
        <taxon>Betaproteobacteria</taxon>
        <taxon>Burkholderiales</taxon>
        <taxon>Burkholderiaceae</taxon>
        <taxon>Paraburkholderia</taxon>
    </lineage>
</organism>
<evidence type="ECO:0000313" key="3">
    <source>
        <dbReference type="Proteomes" id="UP000294200"/>
    </source>
</evidence>
<comment type="caution">
    <text evidence="2">The sequence shown here is derived from an EMBL/GenBank/DDBJ whole genome shotgun (WGS) entry which is preliminary data.</text>
</comment>
<accession>A0A4R0XQE5</accession>